<keyword evidence="4" id="KW-0813">Transport</keyword>
<comment type="subcellular location">
    <subcellularLocation>
        <location evidence="2">Cytoplasm</location>
    </subcellularLocation>
    <subcellularLocation>
        <location evidence="1">Endosome membrane</location>
        <topology evidence="1">Peripheral membrane protein</topology>
    </subcellularLocation>
</comment>
<name>A0A0H2RQX2_9AGAM</name>
<dbReference type="InterPro" id="IPR039431">
    <property type="entry name" value="Vta1/CALS_N"/>
</dbReference>
<evidence type="ECO:0000256" key="1">
    <source>
        <dbReference type="ARBA" id="ARBA00004481"/>
    </source>
</evidence>
<feature type="compositionally biased region" description="Low complexity" evidence="9">
    <location>
        <begin position="417"/>
        <end position="449"/>
    </location>
</feature>
<feature type="compositionally biased region" description="Pro residues" evidence="9">
    <location>
        <begin position="486"/>
        <end position="497"/>
    </location>
</feature>
<keyword evidence="6" id="KW-0967">Endosome</keyword>
<protein>
    <submittedName>
        <fullName evidence="12">DUF605-domain-containing protein</fullName>
    </submittedName>
</protein>
<evidence type="ECO:0000259" key="10">
    <source>
        <dbReference type="Pfam" id="PF04652"/>
    </source>
</evidence>
<feature type="compositionally biased region" description="Polar residues" evidence="9">
    <location>
        <begin position="395"/>
        <end position="407"/>
    </location>
</feature>
<dbReference type="InterPro" id="IPR044538">
    <property type="entry name" value="Vta1-like"/>
</dbReference>
<dbReference type="GO" id="GO:0015031">
    <property type="term" value="P:protein transport"/>
    <property type="evidence" value="ECO:0007669"/>
    <property type="project" value="UniProtKB-KW"/>
</dbReference>
<dbReference type="Pfam" id="PF18097">
    <property type="entry name" value="Vta1_C"/>
    <property type="match status" value="1"/>
</dbReference>
<dbReference type="GO" id="GO:0010008">
    <property type="term" value="C:endosome membrane"/>
    <property type="evidence" value="ECO:0007669"/>
    <property type="project" value="UniProtKB-SubCell"/>
</dbReference>
<dbReference type="Pfam" id="PF04652">
    <property type="entry name" value="Vta1"/>
    <property type="match status" value="1"/>
</dbReference>
<organism evidence="12 13">
    <name type="scientific">Schizopora paradoxa</name>
    <dbReference type="NCBI Taxonomy" id="27342"/>
    <lineage>
        <taxon>Eukaryota</taxon>
        <taxon>Fungi</taxon>
        <taxon>Dikarya</taxon>
        <taxon>Basidiomycota</taxon>
        <taxon>Agaricomycotina</taxon>
        <taxon>Agaricomycetes</taxon>
        <taxon>Hymenochaetales</taxon>
        <taxon>Schizoporaceae</taxon>
        <taxon>Schizopora</taxon>
    </lineage>
</organism>
<feature type="domain" description="Vta1 C-terminal" evidence="11">
    <location>
        <begin position="562"/>
        <end position="599"/>
    </location>
</feature>
<sequence length="601" mass="63198">MGKLASSLPPPPSSLKLIHPYVLRADELQTKDPVMAYWCLYYAAQIGLDLKTHEPGARDYILSLITMLEKMKKEIGANDAIDHESAGAAYVENFALKVFKLADEEDRRAEATRSTAKKFLAAANFLELLKVFEKSNNAVVNEEKVRYAKWKASDIAKAFREGRKPMPGSPHEETGTDPEVTQESAPEPPSSISEPPDIVVNGDNGAGQRTPPKRLKFAPAGLSVPPPDMSSPGSWSTVATPGSVDGSGPSPAHNMLFASAMNRVRSGGGPEDSPLRSKGQVMDGDIASASTLINSSLDNDGFPLKKVHFSPSVVGGLSSTDGSPPASPEFTGKMFTSVSSIPKSLPQQIPFQPPRSVDPASVGLPDSSPSEGSRSSINSTTPPGNGVRRGHSPPSARQSGSPPSSGMNDRMRPGNSPPSVKSSSVSPQSIGGARLSSSPPSSSRPSGQPSAPPPPSLPSQHAERRERRASNASRHSPPQVNAPRLPQAPPPPPPLPGKPSSYSSTASTSTAASSSPPFVSSDKLPDKTGLPPVTSNYLPQQYTPPGGAAPSPRRVVPVELTPSVIAKAQKHARFAISALEYEDGETARKHLREALAVLGES</sequence>
<feature type="compositionally biased region" description="Basic and acidic residues" evidence="9">
    <location>
        <begin position="159"/>
        <end position="174"/>
    </location>
</feature>
<dbReference type="EMBL" id="KQ085951">
    <property type="protein sequence ID" value="KLO13962.1"/>
    <property type="molecule type" value="Genomic_DNA"/>
</dbReference>
<evidence type="ECO:0000256" key="9">
    <source>
        <dbReference type="SAM" id="MobiDB-lite"/>
    </source>
</evidence>
<keyword evidence="13" id="KW-1185">Reference proteome</keyword>
<dbReference type="OrthoDB" id="391137at2759"/>
<evidence type="ECO:0000313" key="12">
    <source>
        <dbReference type="EMBL" id="KLO13962.1"/>
    </source>
</evidence>
<evidence type="ECO:0000313" key="13">
    <source>
        <dbReference type="Proteomes" id="UP000053477"/>
    </source>
</evidence>
<keyword evidence="7" id="KW-0653">Protein transport</keyword>
<dbReference type="InterPro" id="IPR041212">
    <property type="entry name" value="Vta1_C"/>
</dbReference>
<feature type="compositionally biased region" description="Polar residues" evidence="9">
    <location>
        <begin position="334"/>
        <end position="350"/>
    </location>
</feature>
<evidence type="ECO:0000256" key="5">
    <source>
        <dbReference type="ARBA" id="ARBA00022490"/>
    </source>
</evidence>
<dbReference type="PANTHER" id="PTHR46009:SF1">
    <property type="entry name" value="VACUOLAR PROTEIN SORTING-ASSOCIATED PROTEIN VTA1 HOMOLOG"/>
    <property type="match status" value="1"/>
</dbReference>
<feature type="region of interest" description="Disordered" evidence="9">
    <location>
        <begin position="159"/>
        <end position="247"/>
    </location>
</feature>
<feature type="region of interest" description="Disordered" evidence="9">
    <location>
        <begin position="306"/>
        <end position="554"/>
    </location>
</feature>
<feature type="domain" description="Vta1/callose synthase N-terminal" evidence="10">
    <location>
        <begin position="18"/>
        <end position="161"/>
    </location>
</feature>
<keyword evidence="5" id="KW-0963">Cytoplasm</keyword>
<reference evidence="12 13" key="1">
    <citation type="submission" date="2015-04" db="EMBL/GenBank/DDBJ databases">
        <title>Complete genome sequence of Schizopora paradoxa KUC8140, a cosmopolitan wood degrader in East Asia.</title>
        <authorList>
            <consortium name="DOE Joint Genome Institute"/>
            <person name="Min B."/>
            <person name="Park H."/>
            <person name="Jang Y."/>
            <person name="Kim J.-J."/>
            <person name="Kim K.H."/>
            <person name="Pangilinan J."/>
            <person name="Lipzen A."/>
            <person name="Riley R."/>
            <person name="Grigoriev I.V."/>
            <person name="Spatafora J.W."/>
            <person name="Choi I.-G."/>
        </authorList>
    </citation>
    <scope>NUCLEOTIDE SEQUENCE [LARGE SCALE GENOMIC DNA]</scope>
    <source>
        <strain evidence="12 13">KUC8140</strain>
    </source>
</reference>
<dbReference type="GO" id="GO:0032511">
    <property type="term" value="P:late endosome to vacuole transport via multivesicular body sorting pathway"/>
    <property type="evidence" value="ECO:0007669"/>
    <property type="project" value="InterPro"/>
</dbReference>
<evidence type="ECO:0000256" key="2">
    <source>
        <dbReference type="ARBA" id="ARBA00004496"/>
    </source>
</evidence>
<evidence type="ECO:0000256" key="7">
    <source>
        <dbReference type="ARBA" id="ARBA00022927"/>
    </source>
</evidence>
<proteinExistence type="inferred from homology"/>
<dbReference type="Gene3D" id="1.20.5.420">
    <property type="entry name" value="Immunoglobulin FC, subunit C"/>
    <property type="match status" value="1"/>
</dbReference>
<dbReference type="InterPro" id="IPR023175">
    <property type="entry name" value="Vta1/CALS_N_sf"/>
</dbReference>
<dbReference type="InParanoid" id="A0A0H2RQX2"/>
<dbReference type="FunCoup" id="A0A0H2RQX2">
    <property type="interactions" value="361"/>
</dbReference>
<evidence type="ECO:0000259" key="11">
    <source>
        <dbReference type="Pfam" id="PF18097"/>
    </source>
</evidence>
<evidence type="ECO:0000256" key="6">
    <source>
        <dbReference type="ARBA" id="ARBA00022753"/>
    </source>
</evidence>
<feature type="compositionally biased region" description="Low complexity" evidence="9">
    <location>
        <begin position="498"/>
        <end position="521"/>
    </location>
</feature>
<dbReference type="Proteomes" id="UP000053477">
    <property type="component" value="Unassembled WGS sequence"/>
</dbReference>
<evidence type="ECO:0000256" key="8">
    <source>
        <dbReference type="ARBA" id="ARBA00023136"/>
    </source>
</evidence>
<evidence type="ECO:0000256" key="3">
    <source>
        <dbReference type="ARBA" id="ARBA00007895"/>
    </source>
</evidence>
<dbReference type="GO" id="GO:0005771">
    <property type="term" value="C:multivesicular body"/>
    <property type="evidence" value="ECO:0007669"/>
    <property type="project" value="TreeGrafter"/>
</dbReference>
<accession>A0A0H2RQX2</accession>
<dbReference type="PANTHER" id="PTHR46009">
    <property type="entry name" value="VACUOLAR PROTEIN SORTING-ASSOCIATED PROTEIN VTA1 HOMOLOG"/>
    <property type="match status" value="1"/>
</dbReference>
<dbReference type="STRING" id="27342.A0A0H2RQX2"/>
<feature type="compositionally biased region" description="Polar residues" evidence="9">
    <location>
        <begin position="231"/>
        <end position="240"/>
    </location>
</feature>
<keyword evidence="8" id="KW-0472">Membrane</keyword>
<feature type="compositionally biased region" description="Polar residues" evidence="9">
    <location>
        <begin position="533"/>
        <end position="543"/>
    </location>
</feature>
<comment type="similarity">
    <text evidence="3">Belongs to the VTA1 family.</text>
</comment>
<gene>
    <name evidence="12" type="ORF">SCHPADRAFT_939957</name>
</gene>
<dbReference type="Gene3D" id="1.25.40.270">
    <property type="entry name" value="Vacuolar protein sorting-associated protein vta1"/>
    <property type="match status" value="1"/>
</dbReference>
<dbReference type="AlphaFoldDB" id="A0A0H2RQX2"/>
<evidence type="ECO:0000256" key="4">
    <source>
        <dbReference type="ARBA" id="ARBA00022448"/>
    </source>
</evidence>
<feature type="compositionally biased region" description="Low complexity" evidence="9">
    <location>
        <begin position="367"/>
        <end position="379"/>
    </location>
</feature>